<dbReference type="Proteomes" id="UP000306113">
    <property type="component" value="Unassembled WGS sequence"/>
</dbReference>
<evidence type="ECO:0000313" key="1">
    <source>
        <dbReference type="EMBL" id="THD73973.1"/>
    </source>
</evidence>
<gene>
    <name evidence="1" type="ORF">E7681_10220</name>
</gene>
<name>A0A4S3M8S1_9RHOB</name>
<keyword evidence="2" id="KW-1185">Reference proteome</keyword>
<reference evidence="1 2" key="1">
    <citation type="submission" date="2019-04" db="EMBL/GenBank/DDBJ databases">
        <title>Draft genome sequence of Youngimonas vesicularis.</title>
        <authorList>
            <person name="Hameed A."/>
        </authorList>
    </citation>
    <scope>NUCLEOTIDE SEQUENCE [LARGE SCALE GENOMIC DNA]</scope>
    <source>
        <strain evidence="1 2">CC-AMW-E</strain>
    </source>
</reference>
<dbReference type="AlphaFoldDB" id="A0A4S3M8S1"/>
<accession>A0A4S3M8S1</accession>
<organism evidence="1 2">
    <name type="scientific">Thalassobius vesicularis</name>
    <dbReference type="NCBI Taxonomy" id="1294297"/>
    <lineage>
        <taxon>Bacteria</taxon>
        <taxon>Pseudomonadati</taxon>
        <taxon>Pseudomonadota</taxon>
        <taxon>Alphaproteobacteria</taxon>
        <taxon>Rhodobacterales</taxon>
        <taxon>Roseobacteraceae</taxon>
        <taxon>Thalassovita</taxon>
    </lineage>
</organism>
<proteinExistence type="predicted"/>
<evidence type="ECO:0000313" key="2">
    <source>
        <dbReference type="Proteomes" id="UP000306113"/>
    </source>
</evidence>
<sequence length="110" mass="11632">MRAALIILLVGLLAVFSVSGAGMVRAEVAGHNMSMSQHDGCPDCVDLADDHSMPCQQCALCLPATLAVLVDGEFGQVTAPFRYPQMADAVLRAPPLALDLPPPRIRFSTV</sequence>
<dbReference type="RefSeq" id="WP_136339183.1">
    <property type="nucleotide sequence ID" value="NZ_SSMD01000004.1"/>
</dbReference>
<comment type="caution">
    <text evidence="1">The sequence shown here is derived from an EMBL/GenBank/DDBJ whole genome shotgun (WGS) entry which is preliminary data.</text>
</comment>
<dbReference type="EMBL" id="SSMD01000004">
    <property type="protein sequence ID" value="THD73973.1"/>
    <property type="molecule type" value="Genomic_DNA"/>
</dbReference>
<protein>
    <recommendedName>
        <fullName evidence="3">DUF2946 domain-containing protein</fullName>
    </recommendedName>
</protein>
<evidence type="ECO:0008006" key="3">
    <source>
        <dbReference type="Google" id="ProtNLM"/>
    </source>
</evidence>